<gene>
    <name evidence="1" type="ORF">GPUH_LOCUS21337</name>
</gene>
<proteinExistence type="predicted"/>
<dbReference type="Proteomes" id="UP000271098">
    <property type="component" value="Unassembled WGS sequence"/>
</dbReference>
<sequence length="117" mass="12287">MENLIHNGSALKLKSEASPLSEFSTPTTSNFVSAGEAAHSGKAGHILLAEHGEIRHMDSTALKLKSEASPLSEFSTPTTSNFISAGEAAKAGHILLAEHGEIRHMDSTGDAVESTYL</sequence>
<evidence type="ECO:0000313" key="2">
    <source>
        <dbReference type="Proteomes" id="UP000271098"/>
    </source>
</evidence>
<evidence type="ECO:0000313" key="1">
    <source>
        <dbReference type="EMBL" id="VDN38036.1"/>
    </source>
</evidence>
<reference evidence="3" key="1">
    <citation type="submission" date="2016-06" db="UniProtKB">
        <authorList>
            <consortium name="WormBaseParasite"/>
        </authorList>
    </citation>
    <scope>IDENTIFICATION</scope>
</reference>
<dbReference type="WBParaSite" id="GPUH_0002136501-mRNA-1">
    <property type="protein sequence ID" value="GPUH_0002136501-mRNA-1"/>
    <property type="gene ID" value="GPUH_0002136501"/>
</dbReference>
<dbReference type="AlphaFoldDB" id="A0A183EK48"/>
<dbReference type="EMBL" id="UYRT01092370">
    <property type="protein sequence ID" value="VDN38036.1"/>
    <property type="molecule type" value="Genomic_DNA"/>
</dbReference>
<reference evidence="1 2" key="2">
    <citation type="submission" date="2018-11" db="EMBL/GenBank/DDBJ databases">
        <authorList>
            <consortium name="Pathogen Informatics"/>
        </authorList>
    </citation>
    <scope>NUCLEOTIDE SEQUENCE [LARGE SCALE GENOMIC DNA]</scope>
</reference>
<evidence type="ECO:0000313" key="3">
    <source>
        <dbReference type="WBParaSite" id="GPUH_0002136501-mRNA-1"/>
    </source>
</evidence>
<name>A0A183EK48_9BILA</name>
<organism evidence="3">
    <name type="scientific">Gongylonema pulchrum</name>
    <dbReference type="NCBI Taxonomy" id="637853"/>
    <lineage>
        <taxon>Eukaryota</taxon>
        <taxon>Metazoa</taxon>
        <taxon>Ecdysozoa</taxon>
        <taxon>Nematoda</taxon>
        <taxon>Chromadorea</taxon>
        <taxon>Rhabditida</taxon>
        <taxon>Spirurina</taxon>
        <taxon>Spiruromorpha</taxon>
        <taxon>Spiruroidea</taxon>
        <taxon>Gongylonematidae</taxon>
        <taxon>Gongylonema</taxon>
    </lineage>
</organism>
<keyword evidence="2" id="KW-1185">Reference proteome</keyword>
<protein>
    <submittedName>
        <fullName evidence="3">DUF2345 domain-containing protein</fullName>
    </submittedName>
</protein>
<accession>A0A183EK48</accession>